<proteinExistence type="predicted"/>
<reference evidence="1" key="1">
    <citation type="submission" date="2022-08" db="EMBL/GenBank/DDBJ databases">
        <title>Genome sequencing of akame (Lates japonicus).</title>
        <authorList>
            <person name="Hashiguchi Y."/>
            <person name="Takahashi H."/>
        </authorList>
    </citation>
    <scope>NUCLEOTIDE SEQUENCE</scope>
    <source>
        <strain evidence="1">Kochi</strain>
    </source>
</reference>
<protein>
    <submittedName>
        <fullName evidence="1">Neutral amino acid transporter A</fullName>
    </submittedName>
</protein>
<dbReference type="EMBL" id="BRZM01000054">
    <property type="protein sequence ID" value="GLD62669.1"/>
    <property type="molecule type" value="Genomic_DNA"/>
</dbReference>
<gene>
    <name evidence="1" type="ORF">AKAME5_001436300</name>
</gene>
<sequence>MTERLIFQCIAVALTCSVNNAELNAGQIFTILVTATAPVSKRQASQLAAASSPSAIILEAIGLPNQPICPSCWLLTGLCE</sequence>
<dbReference type="AlphaFoldDB" id="A0AAD3RA06"/>
<organism evidence="1 2">
    <name type="scientific">Lates japonicus</name>
    <name type="common">Japanese lates</name>
    <dbReference type="NCBI Taxonomy" id="270547"/>
    <lineage>
        <taxon>Eukaryota</taxon>
        <taxon>Metazoa</taxon>
        <taxon>Chordata</taxon>
        <taxon>Craniata</taxon>
        <taxon>Vertebrata</taxon>
        <taxon>Euteleostomi</taxon>
        <taxon>Actinopterygii</taxon>
        <taxon>Neopterygii</taxon>
        <taxon>Teleostei</taxon>
        <taxon>Neoteleostei</taxon>
        <taxon>Acanthomorphata</taxon>
        <taxon>Carangaria</taxon>
        <taxon>Carangaria incertae sedis</taxon>
        <taxon>Centropomidae</taxon>
        <taxon>Lates</taxon>
    </lineage>
</organism>
<evidence type="ECO:0000313" key="2">
    <source>
        <dbReference type="Proteomes" id="UP001279410"/>
    </source>
</evidence>
<accession>A0AAD3RA06</accession>
<name>A0AAD3RA06_LATJO</name>
<evidence type="ECO:0000313" key="1">
    <source>
        <dbReference type="EMBL" id="GLD62669.1"/>
    </source>
</evidence>
<keyword evidence="2" id="KW-1185">Reference proteome</keyword>
<comment type="caution">
    <text evidence="1">The sequence shown here is derived from an EMBL/GenBank/DDBJ whole genome shotgun (WGS) entry which is preliminary data.</text>
</comment>
<dbReference type="Proteomes" id="UP001279410">
    <property type="component" value="Unassembled WGS sequence"/>
</dbReference>